<dbReference type="STRING" id="90262.A0A1X2HKN4"/>
<comment type="caution">
    <text evidence="10">The sequence shown here is derived from an EMBL/GenBank/DDBJ whole genome shotgun (WGS) entry which is preliminary data.</text>
</comment>
<evidence type="ECO:0000256" key="1">
    <source>
        <dbReference type="ARBA" id="ARBA00004123"/>
    </source>
</evidence>
<name>A0A1X2HKN4_9FUNG</name>
<evidence type="ECO:0000313" key="11">
    <source>
        <dbReference type="Proteomes" id="UP000193560"/>
    </source>
</evidence>
<keyword evidence="3" id="KW-0677">Repeat</keyword>
<organism evidence="10 11">
    <name type="scientific">Absidia repens</name>
    <dbReference type="NCBI Taxonomy" id="90262"/>
    <lineage>
        <taxon>Eukaryota</taxon>
        <taxon>Fungi</taxon>
        <taxon>Fungi incertae sedis</taxon>
        <taxon>Mucoromycota</taxon>
        <taxon>Mucoromycotina</taxon>
        <taxon>Mucoromycetes</taxon>
        <taxon>Mucorales</taxon>
        <taxon>Cunninghamellaceae</taxon>
        <taxon>Absidia</taxon>
    </lineage>
</organism>
<dbReference type="PANTHER" id="PTHR24388:SF54">
    <property type="entry name" value="PROTEIN ESCARGOT"/>
    <property type="match status" value="1"/>
</dbReference>
<reference evidence="10 11" key="1">
    <citation type="submission" date="2016-07" db="EMBL/GenBank/DDBJ databases">
        <title>Pervasive Adenine N6-methylation of Active Genes in Fungi.</title>
        <authorList>
            <consortium name="DOE Joint Genome Institute"/>
            <person name="Mondo S.J."/>
            <person name="Dannebaum R.O."/>
            <person name="Kuo R.C."/>
            <person name="Labutti K."/>
            <person name="Haridas S."/>
            <person name="Kuo A."/>
            <person name="Salamov A."/>
            <person name="Ahrendt S.R."/>
            <person name="Lipzen A."/>
            <person name="Sullivan W."/>
            <person name="Andreopoulos W.B."/>
            <person name="Clum A."/>
            <person name="Lindquist E."/>
            <person name="Daum C."/>
            <person name="Ramamoorthy G.K."/>
            <person name="Gryganskyi A."/>
            <person name="Culley D."/>
            <person name="Magnuson J.K."/>
            <person name="James T.Y."/>
            <person name="O'Malley M.A."/>
            <person name="Stajich J.E."/>
            <person name="Spatafora J.W."/>
            <person name="Visel A."/>
            <person name="Grigoriev I.V."/>
        </authorList>
    </citation>
    <scope>NUCLEOTIDE SEQUENCE [LARGE SCALE GENOMIC DNA]</scope>
    <source>
        <strain evidence="10 11">NRRL 1336</strain>
    </source>
</reference>
<keyword evidence="11" id="KW-1185">Reference proteome</keyword>
<dbReference type="EMBL" id="MCGE01000059">
    <property type="protein sequence ID" value="ORY99721.1"/>
    <property type="molecule type" value="Genomic_DNA"/>
</dbReference>
<evidence type="ECO:0000256" key="5">
    <source>
        <dbReference type="ARBA" id="ARBA00022833"/>
    </source>
</evidence>
<dbReference type="PROSITE" id="PS00028">
    <property type="entry name" value="ZINC_FINGER_C2H2_1"/>
    <property type="match status" value="3"/>
</dbReference>
<keyword evidence="5" id="KW-0862">Zinc</keyword>
<evidence type="ECO:0000256" key="2">
    <source>
        <dbReference type="ARBA" id="ARBA00022723"/>
    </source>
</evidence>
<keyword evidence="4 7" id="KW-0863">Zinc-finger</keyword>
<dbReference type="GO" id="GO:0008270">
    <property type="term" value="F:zinc ion binding"/>
    <property type="evidence" value="ECO:0007669"/>
    <property type="project" value="UniProtKB-KW"/>
</dbReference>
<dbReference type="OrthoDB" id="8117402at2759"/>
<dbReference type="InterPro" id="IPR036236">
    <property type="entry name" value="Znf_C2H2_sf"/>
</dbReference>
<feature type="domain" description="C2H2-type" evidence="9">
    <location>
        <begin position="361"/>
        <end position="389"/>
    </location>
</feature>
<evidence type="ECO:0000259" key="9">
    <source>
        <dbReference type="PROSITE" id="PS50157"/>
    </source>
</evidence>
<dbReference type="GO" id="GO:0005634">
    <property type="term" value="C:nucleus"/>
    <property type="evidence" value="ECO:0007669"/>
    <property type="project" value="UniProtKB-SubCell"/>
</dbReference>
<evidence type="ECO:0000256" key="3">
    <source>
        <dbReference type="ARBA" id="ARBA00022737"/>
    </source>
</evidence>
<evidence type="ECO:0000313" key="10">
    <source>
        <dbReference type="EMBL" id="ORY99721.1"/>
    </source>
</evidence>
<evidence type="ECO:0000256" key="6">
    <source>
        <dbReference type="ARBA" id="ARBA00023242"/>
    </source>
</evidence>
<dbReference type="PROSITE" id="PS50157">
    <property type="entry name" value="ZINC_FINGER_C2H2_2"/>
    <property type="match status" value="3"/>
</dbReference>
<evidence type="ECO:0000256" key="4">
    <source>
        <dbReference type="ARBA" id="ARBA00022771"/>
    </source>
</evidence>
<dbReference type="SMART" id="SM00355">
    <property type="entry name" value="ZnF_C2H2"/>
    <property type="match status" value="3"/>
</dbReference>
<protein>
    <recommendedName>
        <fullName evidence="9">C2H2-type domain-containing protein</fullName>
    </recommendedName>
</protein>
<keyword evidence="2" id="KW-0479">Metal-binding</keyword>
<evidence type="ECO:0000256" key="7">
    <source>
        <dbReference type="PROSITE-ProRule" id="PRU00042"/>
    </source>
</evidence>
<dbReference type="PANTHER" id="PTHR24388">
    <property type="entry name" value="ZINC FINGER PROTEIN"/>
    <property type="match status" value="1"/>
</dbReference>
<dbReference type="InterPro" id="IPR050527">
    <property type="entry name" value="Snail/Krueppel_Znf"/>
</dbReference>
<gene>
    <name evidence="10" type="ORF">BCR42DRAFT_398996</name>
</gene>
<dbReference type="AlphaFoldDB" id="A0A1X2HKN4"/>
<dbReference type="SUPFAM" id="SSF57667">
    <property type="entry name" value="beta-beta-alpha zinc fingers"/>
    <property type="match status" value="2"/>
</dbReference>
<proteinExistence type="predicted"/>
<dbReference type="Proteomes" id="UP000193560">
    <property type="component" value="Unassembled WGS sequence"/>
</dbReference>
<accession>A0A1X2HKN4</accession>
<feature type="domain" description="C2H2-type" evidence="9">
    <location>
        <begin position="331"/>
        <end position="358"/>
    </location>
</feature>
<dbReference type="Gene3D" id="3.30.160.60">
    <property type="entry name" value="Classic Zinc Finger"/>
    <property type="match status" value="2"/>
</dbReference>
<dbReference type="Pfam" id="PF00096">
    <property type="entry name" value="zf-C2H2"/>
    <property type="match status" value="1"/>
</dbReference>
<dbReference type="InterPro" id="IPR013087">
    <property type="entry name" value="Znf_C2H2_type"/>
</dbReference>
<dbReference type="GO" id="GO:0000978">
    <property type="term" value="F:RNA polymerase II cis-regulatory region sequence-specific DNA binding"/>
    <property type="evidence" value="ECO:0007669"/>
    <property type="project" value="TreeGrafter"/>
</dbReference>
<comment type="subcellular location">
    <subcellularLocation>
        <location evidence="1">Nucleus</location>
    </subcellularLocation>
</comment>
<evidence type="ECO:0000256" key="8">
    <source>
        <dbReference type="SAM" id="MobiDB-lite"/>
    </source>
</evidence>
<keyword evidence="6" id="KW-0539">Nucleus</keyword>
<sequence>MSYRDRLVAISGVPLEDHLIRQLWPISGDTTQYCQAKPLFCMLVSDSTYSYMSTSSPSIDQIISQAGLMNSFAAPFDLNTIFEDFDGEYDEAMLVYILLLASHTDTVENIFLDSSSSNTKPLHSTDDLMNSLLVNPSPSFRSLAQHQSSIDNNSSPMINTPCLDAFSTPFTPSATGFATESPMMTTPYMDPLMASAFSTPMIDASSTPFMGAASSTLDDMDQFLTPAMPADSSDLMTPMIQQQQADDDSLFPPLSNEEKQQQQQQQQQQSSTMENDMDVFFDDLFGAADVFPSNEVRSTTTDTINTNNKRQRQEDTTSVVAKQAKTSDRQFMCPICDRGFNRRYNLGTHIKTHNKDRLKPFACDLCPKSFDRKHDCERHVSTVHRGERLFTCHPCAVSFSRRDALHRHQIQKH</sequence>
<dbReference type="GO" id="GO:0000981">
    <property type="term" value="F:DNA-binding transcription factor activity, RNA polymerase II-specific"/>
    <property type="evidence" value="ECO:0007669"/>
    <property type="project" value="TreeGrafter"/>
</dbReference>
<feature type="domain" description="C2H2-type" evidence="9">
    <location>
        <begin position="390"/>
        <end position="413"/>
    </location>
</feature>
<feature type="region of interest" description="Disordered" evidence="8">
    <location>
        <begin position="247"/>
        <end position="273"/>
    </location>
</feature>